<dbReference type="SUPFAM" id="SSF88946">
    <property type="entry name" value="Sigma2 domain of RNA polymerase sigma factors"/>
    <property type="match status" value="1"/>
</dbReference>
<proteinExistence type="inferred from homology"/>
<evidence type="ECO:0000259" key="6">
    <source>
        <dbReference type="Pfam" id="PF08281"/>
    </source>
</evidence>
<keyword evidence="8" id="KW-1185">Reference proteome</keyword>
<comment type="similarity">
    <text evidence="1">Belongs to the sigma-70 factor family. ECF subfamily.</text>
</comment>
<dbReference type="InterPro" id="IPR036388">
    <property type="entry name" value="WH-like_DNA-bd_sf"/>
</dbReference>
<sequence length="197" mass="23120">MVSFSNLSDDELLFLLKKEDKFAFSEIYNRYWEKMASYSIRLTKSEEESADIVQEIFISLWNRRNEISIKGTLCAYLIKSTKNLSLRYIERNVHNTHFVEELADFIADKSQDIEQNISLKDLLLEIDKGIAKLPKKMREIYILSRDEQLSYREISKKLNISELTVKKQISNSLKIISEAIKGRFSIAVSALLLYFFR</sequence>
<protein>
    <submittedName>
        <fullName evidence="7">RNA polymerase sigma-70 factor</fullName>
    </submittedName>
</protein>
<keyword evidence="2" id="KW-0805">Transcription regulation</keyword>
<keyword evidence="4" id="KW-0804">Transcription</keyword>
<dbReference type="PANTHER" id="PTHR43133:SF46">
    <property type="entry name" value="RNA POLYMERASE SIGMA-70 FACTOR ECF SUBFAMILY"/>
    <property type="match status" value="1"/>
</dbReference>
<organism evidence="7 8">
    <name type="scientific">Pedobacter mendelii</name>
    <dbReference type="NCBI Taxonomy" id="1908240"/>
    <lineage>
        <taxon>Bacteria</taxon>
        <taxon>Pseudomonadati</taxon>
        <taxon>Bacteroidota</taxon>
        <taxon>Sphingobacteriia</taxon>
        <taxon>Sphingobacteriales</taxon>
        <taxon>Sphingobacteriaceae</taxon>
        <taxon>Pedobacter</taxon>
    </lineage>
</organism>
<evidence type="ECO:0000256" key="2">
    <source>
        <dbReference type="ARBA" id="ARBA00023015"/>
    </source>
</evidence>
<dbReference type="InterPro" id="IPR007627">
    <property type="entry name" value="RNA_pol_sigma70_r2"/>
</dbReference>
<evidence type="ECO:0000256" key="3">
    <source>
        <dbReference type="ARBA" id="ARBA00023082"/>
    </source>
</evidence>
<evidence type="ECO:0000313" key="8">
    <source>
        <dbReference type="Proteomes" id="UP000645390"/>
    </source>
</evidence>
<feature type="domain" description="RNA polymerase sigma-70 region 2" evidence="5">
    <location>
        <begin position="28"/>
        <end position="92"/>
    </location>
</feature>
<dbReference type="NCBIfam" id="TIGR02937">
    <property type="entry name" value="sigma70-ECF"/>
    <property type="match status" value="1"/>
</dbReference>
<dbReference type="Proteomes" id="UP000645390">
    <property type="component" value="Unassembled WGS sequence"/>
</dbReference>
<reference evidence="8" key="1">
    <citation type="journal article" date="2019" name="Int. J. Syst. Evol. Microbiol.">
        <title>The Global Catalogue of Microorganisms (GCM) 10K type strain sequencing project: providing services to taxonomists for standard genome sequencing and annotation.</title>
        <authorList>
            <consortium name="The Broad Institute Genomics Platform"/>
            <consortium name="The Broad Institute Genome Sequencing Center for Infectious Disease"/>
            <person name="Wu L."/>
            <person name="Ma J."/>
        </authorList>
    </citation>
    <scope>NUCLEOTIDE SEQUENCE [LARGE SCALE GENOMIC DNA]</scope>
    <source>
        <strain evidence="8">CCM 8939</strain>
    </source>
</reference>
<dbReference type="Gene3D" id="1.10.1740.10">
    <property type="match status" value="1"/>
</dbReference>
<keyword evidence="3" id="KW-0731">Sigma factor</keyword>
<dbReference type="InterPro" id="IPR014284">
    <property type="entry name" value="RNA_pol_sigma-70_dom"/>
</dbReference>
<dbReference type="NCBIfam" id="TIGR02985">
    <property type="entry name" value="Sig70_bacteroi1"/>
    <property type="match status" value="1"/>
</dbReference>
<accession>A0ABQ2BFB3</accession>
<evidence type="ECO:0000256" key="4">
    <source>
        <dbReference type="ARBA" id="ARBA00023163"/>
    </source>
</evidence>
<dbReference type="EMBL" id="BMDJ01000003">
    <property type="protein sequence ID" value="GGI24891.1"/>
    <property type="molecule type" value="Genomic_DNA"/>
</dbReference>
<comment type="caution">
    <text evidence="7">The sequence shown here is derived from an EMBL/GenBank/DDBJ whole genome shotgun (WGS) entry which is preliminary data.</text>
</comment>
<dbReference type="Pfam" id="PF08281">
    <property type="entry name" value="Sigma70_r4_2"/>
    <property type="match status" value="1"/>
</dbReference>
<dbReference type="Gene3D" id="1.10.10.10">
    <property type="entry name" value="Winged helix-like DNA-binding domain superfamily/Winged helix DNA-binding domain"/>
    <property type="match status" value="1"/>
</dbReference>
<evidence type="ECO:0000313" key="7">
    <source>
        <dbReference type="EMBL" id="GGI24891.1"/>
    </source>
</evidence>
<dbReference type="InterPro" id="IPR013249">
    <property type="entry name" value="RNA_pol_sigma70_r4_t2"/>
</dbReference>
<dbReference type="InterPro" id="IPR039425">
    <property type="entry name" value="RNA_pol_sigma-70-like"/>
</dbReference>
<dbReference type="PANTHER" id="PTHR43133">
    <property type="entry name" value="RNA POLYMERASE ECF-TYPE SIGMA FACTO"/>
    <property type="match status" value="1"/>
</dbReference>
<name>A0ABQ2BFB3_9SPHI</name>
<gene>
    <name evidence="7" type="ORF">GCM10008119_14920</name>
</gene>
<evidence type="ECO:0000256" key="1">
    <source>
        <dbReference type="ARBA" id="ARBA00010641"/>
    </source>
</evidence>
<feature type="domain" description="RNA polymerase sigma factor 70 region 4 type 2" evidence="6">
    <location>
        <begin position="124"/>
        <end position="174"/>
    </location>
</feature>
<dbReference type="RefSeq" id="WP_188412637.1">
    <property type="nucleotide sequence ID" value="NZ_BMDJ01000003.1"/>
</dbReference>
<dbReference type="InterPro" id="IPR013325">
    <property type="entry name" value="RNA_pol_sigma_r2"/>
</dbReference>
<dbReference type="Pfam" id="PF04542">
    <property type="entry name" value="Sigma70_r2"/>
    <property type="match status" value="1"/>
</dbReference>
<dbReference type="SUPFAM" id="SSF88659">
    <property type="entry name" value="Sigma3 and sigma4 domains of RNA polymerase sigma factors"/>
    <property type="match status" value="1"/>
</dbReference>
<dbReference type="InterPro" id="IPR013324">
    <property type="entry name" value="RNA_pol_sigma_r3/r4-like"/>
</dbReference>
<dbReference type="InterPro" id="IPR014327">
    <property type="entry name" value="RNA_pol_sigma70_bacteroid"/>
</dbReference>
<evidence type="ECO:0000259" key="5">
    <source>
        <dbReference type="Pfam" id="PF04542"/>
    </source>
</evidence>